<sequence length="105" mass="11887">MKIFTLIFSFYLLALNFAPCSDANVDSSEDSTQIEFSQSDTGDHDHNLLDMCSPFCHCHCCHVHTLDFGLNVLDLYHPADYKLSTVYFDSIGKDIPHSLFQPPRA</sequence>
<dbReference type="Proteomes" id="UP000193431">
    <property type="component" value="Chromosome"/>
</dbReference>
<reference evidence="2 3" key="1">
    <citation type="submission" date="2016-11" db="EMBL/GenBank/DDBJ databases">
        <title>Trade-off between light-utilization and light-protection in marine flavobacteria.</title>
        <authorList>
            <person name="Kumagai Y."/>
        </authorList>
    </citation>
    <scope>NUCLEOTIDE SEQUENCE [LARGE SCALE GENOMIC DNA]</scope>
    <source>
        <strain evidence="2 3">JCM 13191</strain>
    </source>
</reference>
<organism evidence="2 3">
    <name type="scientific">Nonlabens spongiae</name>
    <dbReference type="NCBI Taxonomy" id="331648"/>
    <lineage>
        <taxon>Bacteria</taxon>
        <taxon>Pseudomonadati</taxon>
        <taxon>Bacteroidota</taxon>
        <taxon>Flavobacteriia</taxon>
        <taxon>Flavobacteriales</taxon>
        <taxon>Flavobacteriaceae</taxon>
        <taxon>Nonlabens</taxon>
    </lineage>
</organism>
<dbReference type="RefSeq" id="WP_085765999.1">
    <property type="nucleotide sequence ID" value="NZ_CP019344.1"/>
</dbReference>
<accession>A0A1W6MHX5</accession>
<feature type="chain" id="PRO_5012213264" evidence="1">
    <location>
        <begin position="24"/>
        <end position="105"/>
    </location>
</feature>
<proteinExistence type="predicted"/>
<dbReference type="EMBL" id="CP019344">
    <property type="protein sequence ID" value="ARN77192.1"/>
    <property type="molecule type" value="Genomic_DNA"/>
</dbReference>
<protein>
    <submittedName>
        <fullName evidence="2">Uncharacterized protein</fullName>
    </submittedName>
</protein>
<feature type="signal peptide" evidence="1">
    <location>
        <begin position="1"/>
        <end position="23"/>
    </location>
</feature>
<evidence type="ECO:0000313" key="2">
    <source>
        <dbReference type="EMBL" id="ARN77192.1"/>
    </source>
</evidence>
<dbReference type="AlphaFoldDB" id="A0A1W6MHX5"/>
<name>A0A1W6MHX5_9FLAO</name>
<evidence type="ECO:0000256" key="1">
    <source>
        <dbReference type="SAM" id="SignalP"/>
    </source>
</evidence>
<keyword evidence="3" id="KW-1185">Reference proteome</keyword>
<dbReference type="STRING" id="331648.BST97_03895"/>
<keyword evidence="1" id="KW-0732">Signal</keyword>
<gene>
    <name evidence="2" type="ORF">BST97_03895</name>
</gene>
<dbReference type="InterPro" id="IPR046601">
    <property type="entry name" value="DUF6660"/>
</dbReference>
<evidence type="ECO:0000313" key="3">
    <source>
        <dbReference type="Proteomes" id="UP000193431"/>
    </source>
</evidence>
<dbReference type="Pfam" id="PF20365">
    <property type="entry name" value="DUF6660"/>
    <property type="match status" value="1"/>
</dbReference>